<dbReference type="EMBL" id="FNNU01000001">
    <property type="protein sequence ID" value="SDW20819.1"/>
    <property type="molecule type" value="Genomic_DNA"/>
</dbReference>
<accession>A0A1H2RQB3</accession>
<dbReference type="Pfam" id="PF00535">
    <property type="entry name" value="Glycos_transf_2"/>
    <property type="match status" value="1"/>
</dbReference>
<dbReference type="PANTHER" id="PTHR40743">
    <property type="entry name" value="NUCLEOTIDE-DIPHOSPHO-SUGAR TRANSFERASE CONTAINING PROTEIN"/>
    <property type="match status" value="1"/>
</dbReference>
<gene>
    <name evidence="5" type="ORF">SAMN05216287_0412</name>
</gene>
<dbReference type="STRING" id="1007099.SAMN05216287_0412"/>
<keyword evidence="6" id="KW-1185">Reference proteome</keyword>
<evidence type="ECO:0000256" key="2">
    <source>
        <dbReference type="ARBA" id="ARBA00022679"/>
    </source>
</evidence>
<keyword evidence="2" id="KW-0808">Transferase</keyword>
<dbReference type="Gene3D" id="3.90.550.10">
    <property type="entry name" value="Spore Coat Polysaccharide Biosynthesis Protein SpsA, Chain A"/>
    <property type="match status" value="1"/>
</dbReference>
<proteinExistence type="predicted"/>
<reference evidence="6" key="1">
    <citation type="submission" date="2016-10" db="EMBL/GenBank/DDBJ databases">
        <authorList>
            <person name="Varghese N."/>
            <person name="Submissions S."/>
        </authorList>
    </citation>
    <scope>NUCLEOTIDE SEQUENCE [LARGE SCALE GENOMIC DNA]</scope>
    <source>
        <strain evidence="6">NRRL B-59562</strain>
    </source>
</reference>
<evidence type="ECO:0000256" key="1">
    <source>
        <dbReference type="ARBA" id="ARBA00022519"/>
    </source>
</evidence>
<dbReference type="OrthoDB" id="9069044at2"/>
<keyword evidence="1" id="KW-0472">Membrane</keyword>
<name>A0A1H2RQB3_9PSED</name>
<dbReference type="SUPFAM" id="SSF53448">
    <property type="entry name" value="Nucleotide-diphospho-sugar transferases"/>
    <property type="match status" value="1"/>
</dbReference>
<feature type="domain" description="Glycosyltransferase 2-like" evidence="3">
    <location>
        <begin position="28"/>
        <end position="105"/>
    </location>
</feature>
<dbReference type="Pfam" id="PF02709">
    <property type="entry name" value="Glyco_transf_7C"/>
    <property type="match status" value="1"/>
</dbReference>
<dbReference type="Proteomes" id="UP000243778">
    <property type="component" value="Unassembled WGS sequence"/>
</dbReference>
<dbReference type="InterPro" id="IPR001173">
    <property type="entry name" value="Glyco_trans_2-like"/>
</dbReference>
<keyword evidence="1" id="KW-1003">Cell membrane</keyword>
<organism evidence="5 6">
    <name type="scientific">Pseudomonas kuykendallii</name>
    <dbReference type="NCBI Taxonomy" id="1007099"/>
    <lineage>
        <taxon>Bacteria</taxon>
        <taxon>Pseudomonadati</taxon>
        <taxon>Pseudomonadota</taxon>
        <taxon>Gammaproteobacteria</taxon>
        <taxon>Pseudomonadales</taxon>
        <taxon>Pseudomonadaceae</taxon>
        <taxon>Pseudomonas</taxon>
    </lineage>
</organism>
<protein>
    <submittedName>
        <fullName evidence="5">Uncharacterized protein</fullName>
    </submittedName>
</protein>
<dbReference type="GO" id="GO:0016740">
    <property type="term" value="F:transferase activity"/>
    <property type="evidence" value="ECO:0007669"/>
    <property type="project" value="UniProtKB-KW"/>
</dbReference>
<dbReference type="InterPro" id="IPR029044">
    <property type="entry name" value="Nucleotide-diphossugar_trans"/>
</dbReference>
<evidence type="ECO:0000259" key="3">
    <source>
        <dbReference type="Pfam" id="PF00535"/>
    </source>
</evidence>
<dbReference type="InterPro" id="IPR027791">
    <property type="entry name" value="Galactosyl_T_C"/>
</dbReference>
<sequence>MFPITFVTTCKGRLHHVKQTLPVIVAAEPGEVILVDYGCPDNTGDWVEANLPSVKVIRVTDDPGFCLPRARNTGAAHATSPWICFIDADIIIQDGWLQWMQENLQPHHFYRAEPGEGLANLETYGTVICSREDFNAVNGYDEVFRGWGGEDDDLYHRLSFLNANAQKRYPNHFVEAISHDDAERTTFHAIKNVKTQSFINNCYMRVKEYLRSQGVHDIPFETRQQLFNSLSDTLKQYAARPKLFSTQVKANNLTNIDGEHLDLLLEVARRRRYGLFGTRYTSVRTLKQTTAEA</sequence>
<evidence type="ECO:0000313" key="6">
    <source>
        <dbReference type="Proteomes" id="UP000243778"/>
    </source>
</evidence>
<evidence type="ECO:0000313" key="5">
    <source>
        <dbReference type="EMBL" id="SDW20819.1"/>
    </source>
</evidence>
<dbReference type="AlphaFoldDB" id="A0A1H2RQB3"/>
<keyword evidence="1" id="KW-0997">Cell inner membrane</keyword>
<evidence type="ECO:0000259" key="4">
    <source>
        <dbReference type="Pfam" id="PF02709"/>
    </source>
</evidence>
<feature type="domain" description="Galactosyltransferase C-terminal" evidence="4">
    <location>
        <begin position="124"/>
        <end position="166"/>
    </location>
</feature>
<dbReference type="PANTHER" id="PTHR40743:SF1">
    <property type="entry name" value="POSSIBLE GLYCOSYLTRANSFERASE"/>
    <property type="match status" value="1"/>
</dbReference>